<dbReference type="InterPro" id="IPR056005">
    <property type="entry name" value="DUF7583"/>
</dbReference>
<dbReference type="Pfam" id="PF24488">
    <property type="entry name" value="DUF7584"/>
    <property type="match status" value="1"/>
</dbReference>
<dbReference type="WBParaSite" id="PTRK_0000298100.1">
    <property type="protein sequence ID" value="PTRK_0000298100.1"/>
    <property type="gene ID" value="PTRK_0000298100"/>
</dbReference>
<reference evidence="6" key="1">
    <citation type="submission" date="2017-02" db="UniProtKB">
        <authorList>
            <consortium name="WormBaseParasite"/>
        </authorList>
    </citation>
    <scope>IDENTIFICATION</scope>
</reference>
<keyword evidence="2" id="KW-0812">Transmembrane</keyword>
<feature type="domain" description="DUF7583" evidence="3">
    <location>
        <begin position="199"/>
        <end position="296"/>
    </location>
</feature>
<name>A0A0N4Z727_PARTI</name>
<proteinExistence type="predicted"/>
<sequence length="417" mass="49493">MFDYKVTPIQLVTDYSVKECLTEAKNLLVYEMTDKYLPKLIELKNVNMYTAKSNGIYIFFSIPDIRESGLHMPCFITKLFGGEPIFEYKTKCLALSKDTTENVDICEYTSVDRSVIFDFALKVKDHSEVKFYENENFEVQRMMLTNKGIKPTINMKLKTNGHVNVHGTEILKFEYKVVLTREKTYNTSKTIFFINRIQNIHETKKINYITSYDIPSLLPFCKIRIGTYSILEKIIFEDGTKKLTINYTELKEKRIMDHFELLKDEVIYKKRNKKILELACFYKTIVSSFIYTNVFHFHNFPNFDRPVNRGKQIEYRKNLTYTTIYCCLVIILMILAIYVNMIWYIKGKRIKGRIKKYRRFKDGERTSESGTLPLNLEYRKKIIEMRRNVYKIKENKSDNEENKSFSRVSISGKEKRS</sequence>
<dbReference type="InterPro" id="IPR056006">
    <property type="entry name" value="DUF7584"/>
</dbReference>
<feature type="region of interest" description="Disordered" evidence="1">
    <location>
        <begin position="396"/>
        <end position="417"/>
    </location>
</feature>
<dbReference type="Pfam" id="PF24486">
    <property type="entry name" value="DUF7583"/>
    <property type="match status" value="1"/>
</dbReference>
<feature type="transmembrane region" description="Helical" evidence="2">
    <location>
        <begin position="319"/>
        <end position="345"/>
    </location>
</feature>
<dbReference type="AlphaFoldDB" id="A0A0N4Z727"/>
<evidence type="ECO:0000313" key="5">
    <source>
        <dbReference type="Proteomes" id="UP000038045"/>
    </source>
</evidence>
<evidence type="ECO:0000256" key="1">
    <source>
        <dbReference type="SAM" id="MobiDB-lite"/>
    </source>
</evidence>
<keyword evidence="2" id="KW-0472">Membrane</keyword>
<evidence type="ECO:0000259" key="4">
    <source>
        <dbReference type="Pfam" id="PF24488"/>
    </source>
</evidence>
<dbReference type="Proteomes" id="UP000038045">
    <property type="component" value="Unplaced"/>
</dbReference>
<organism evidence="5 6">
    <name type="scientific">Parastrongyloides trichosuri</name>
    <name type="common">Possum-specific nematode worm</name>
    <dbReference type="NCBI Taxonomy" id="131310"/>
    <lineage>
        <taxon>Eukaryota</taxon>
        <taxon>Metazoa</taxon>
        <taxon>Ecdysozoa</taxon>
        <taxon>Nematoda</taxon>
        <taxon>Chromadorea</taxon>
        <taxon>Rhabditida</taxon>
        <taxon>Tylenchina</taxon>
        <taxon>Panagrolaimomorpha</taxon>
        <taxon>Strongyloidoidea</taxon>
        <taxon>Strongyloididae</taxon>
        <taxon>Parastrongyloides</taxon>
    </lineage>
</organism>
<feature type="domain" description="DUF7584" evidence="4">
    <location>
        <begin position="102"/>
        <end position="193"/>
    </location>
</feature>
<evidence type="ECO:0000313" key="6">
    <source>
        <dbReference type="WBParaSite" id="PTRK_0000298100.1"/>
    </source>
</evidence>
<keyword evidence="5" id="KW-1185">Reference proteome</keyword>
<accession>A0A0N4Z727</accession>
<evidence type="ECO:0000259" key="3">
    <source>
        <dbReference type="Pfam" id="PF24486"/>
    </source>
</evidence>
<evidence type="ECO:0000256" key="2">
    <source>
        <dbReference type="SAM" id="Phobius"/>
    </source>
</evidence>
<feature type="transmembrane region" description="Helical" evidence="2">
    <location>
        <begin position="280"/>
        <end position="299"/>
    </location>
</feature>
<keyword evidence="2" id="KW-1133">Transmembrane helix</keyword>
<protein>
    <submittedName>
        <fullName evidence="6">6-cysteine protein</fullName>
    </submittedName>
</protein>